<reference evidence="4" key="2">
    <citation type="submission" date="2008-08" db="EMBL/GenBank/DDBJ databases">
        <authorList>
            <consortium name="Diatom Consortium"/>
            <person name="Grigoriev I."/>
            <person name="Grimwood J."/>
            <person name="Kuo A."/>
            <person name="Otillar R.P."/>
            <person name="Salamov A."/>
            <person name="Detter J.C."/>
            <person name="Lindquist E."/>
            <person name="Shapiro H."/>
            <person name="Lucas S."/>
            <person name="Glavina del Rio T."/>
            <person name="Pitluck S."/>
            <person name="Rokhsar D."/>
            <person name="Bowler C."/>
        </authorList>
    </citation>
    <scope>GENOME REANNOTATION</scope>
    <source>
        <strain evidence="4">CCAP 1055/1</strain>
    </source>
</reference>
<dbReference type="AlphaFoldDB" id="B5Y5A1"/>
<dbReference type="GeneID" id="7203855"/>
<keyword evidence="1" id="KW-1133">Transmembrane helix</keyword>
<evidence type="ECO:0000313" key="4">
    <source>
        <dbReference type="Proteomes" id="UP000000759"/>
    </source>
</evidence>
<accession>B5Y5A1</accession>
<dbReference type="OMA" id="FSIVAWR"/>
<dbReference type="OrthoDB" id="539959at2759"/>
<dbReference type="GO" id="GO:0005506">
    <property type="term" value="F:iron ion binding"/>
    <property type="evidence" value="ECO:0007669"/>
    <property type="project" value="InterPro"/>
</dbReference>
<evidence type="ECO:0000313" key="3">
    <source>
        <dbReference type="EMBL" id="ACI65902.1"/>
    </source>
</evidence>
<dbReference type="eggNOG" id="ENOG502S5FH">
    <property type="taxonomic scope" value="Eukaryota"/>
</dbReference>
<keyword evidence="1" id="KW-0812">Transmembrane</keyword>
<dbReference type="GO" id="GO:0016491">
    <property type="term" value="F:oxidoreductase activity"/>
    <property type="evidence" value="ECO:0007669"/>
    <property type="project" value="InterPro"/>
</dbReference>
<proteinExistence type="predicted"/>
<dbReference type="KEGG" id="pti:PHATR_33435"/>
<gene>
    <name evidence="3" type="ORF">PHATR_33435</name>
</gene>
<keyword evidence="4" id="KW-1185">Reference proteome</keyword>
<evidence type="ECO:0000259" key="2">
    <source>
        <dbReference type="Pfam" id="PF04116"/>
    </source>
</evidence>
<dbReference type="STRING" id="556484.B5Y5A1"/>
<dbReference type="Pfam" id="PF04116">
    <property type="entry name" value="FA_hydroxylase"/>
    <property type="match status" value="1"/>
</dbReference>
<protein>
    <recommendedName>
        <fullName evidence="2">Fatty acid hydroxylase domain-containing protein</fullName>
    </recommendedName>
</protein>
<dbReference type="GO" id="GO:0008610">
    <property type="term" value="P:lipid biosynthetic process"/>
    <property type="evidence" value="ECO:0007669"/>
    <property type="project" value="InterPro"/>
</dbReference>
<evidence type="ECO:0000256" key="1">
    <source>
        <dbReference type="SAM" id="Phobius"/>
    </source>
</evidence>
<organism evidence="3 4">
    <name type="scientific">Phaeodactylum tricornutum (strain CCAP 1055/1)</name>
    <dbReference type="NCBI Taxonomy" id="556484"/>
    <lineage>
        <taxon>Eukaryota</taxon>
        <taxon>Sar</taxon>
        <taxon>Stramenopiles</taxon>
        <taxon>Ochrophyta</taxon>
        <taxon>Bacillariophyta</taxon>
        <taxon>Bacillariophyceae</taxon>
        <taxon>Bacillariophycidae</taxon>
        <taxon>Naviculales</taxon>
        <taxon>Phaeodactylaceae</taxon>
        <taxon>Phaeodactylum</taxon>
    </lineage>
</organism>
<keyword evidence="1" id="KW-0472">Membrane</keyword>
<dbReference type="Proteomes" id="UP000000759">
    <property type="component" value="Chromosome 3"/>
</dbReference>
<sequence>MGNYPAQIVWKPDRNKRHPVLSTSDRQYRALLRDLSTSNVELATRVDVDTSKGETVREEKIPKTVKDALRVFFFDAQHLGPPCVVASLFSIVAWRVNLSTPIGILDGFCFVAAIVFWWFQEHVMHDKLLHSKIDWYGRKVHEAHHKKPYFHISIDPAPLILGWLLCAHLTLSFLLPKPLALSATLGYAGAGLFYEWSHFIVHTKVRFRPGFWKHMKSHHIRHHCIDSRYWLGFSVPAIDDLFGTNPTVQQIRKQTLDQDGDQTRL</sequence>
<dbReference type="InterPro" id="IPR006694">
    <property type="entry name" value="Fatty_acid_hydroxylase"/>
</dbReference>
<dbReference type="RefSeq" id="XP_002186432.1">
    <property type="nucleotide sequence ID" value="XM_002186396.1"/>
</dbReference>
<name>B5Y5A1_PHATC</name>
<feature type="transmembrane region" description="Helical" evidence="1">
    <location>
        <begin position="102"/>
        <end position="119"/>
    </location>
</feature>
<dbReference type="InParanoid" id="B5Y5A1"/>
<dbReference type="PaxDb" id="2850-Phatr33435"/>
<dbReference type="HOGENOM" id="CLU_1051552_0_0_1"/>
<reference evidence="3 4" key="1">
    <citation type="journal article" date="2008" name="Nature">
        <title>The Phaeodactylum genome reveals the evolutionary history of diatom genomes.</title>
        <authorList>
            <person name="Bowler C."/>
            <person name="Allen A.E."/>
            <person name="Badger J.H."/>
            <person name="Grimwood J."/>
            <person name="Jabbari K."/>
            <person name="Kuo A."/>
            <person name="Maheswari U."/>
            <person name="Martens C."/>
            <person name="Maumus F."/>
            <person name="Otillar R.P."/>
            <person name="Rayko E."/>
            <person name="Salamov A."/>
            <person name="Vandepoele K."/>
            <person name="Beszteri B."/>
            <person name="Gruber A."/>
            <person name="Heijde M."/>
            <person name="Katinka M."/>
            <person name="Mock T."/>
            <person name="Valentin K."/>
            <person name="Verret F."/>
            <person name="Berges J.A."/>
            <person name="Brownlee C."/>
            <person name="Cadoret J.P."/>
            <person name="Chiovitti A."/>
            <person name="Choi C.J."/>
            <person name="Coesel S."/>
            <person name="De Martino A."/>
            <person name="Detter J.C."/>
            <person name="Durkin C."/>
            <person name="Falciatore A."/>
            <person name="Fournet J."/>
            <person name="Haruta M."/>
            <person name="Huysman M.J."/>
            <person name="Jenkins B.D."/>
            <person name="Jiroutova K."/>
            <person name="Jorgensen R.E."/>
            <person name="Joubert Y."/>
            <person name="Kaplan A."/>
            <person name="Kroger N."/>
            <person name="Kroth P.G."/>
            <person name="La Roche J."/>
            <person name="Lindquist E."/>
            <person name="Lommer M."/>
            <person name="Martin-Jezequel V."/>
            <person name="Lopez P.J."/>
            <person name="Lucas S."/>
            <person name="Mangogna M."/>
            <person name="McGinnis K."/>
            <person name="Medlin L.K."/>
            <person name="Montsant A."/>
            <person name="Oudot-Le Secq M.P."/>
            <person name="Napoli C."/>
            <person name="Obornik M."/>
            <person name="Parker M.S."/>
            <person name="Petit J.L."/>
            <person name="Porcel B.M."/>
            <person name="Poulsen N."/>
            <person name="Robison M."/>
            <person name="Rychlewski L."/>
            <person name="Rynearson T.A."/>
            <person name="Schmutz J."/>
            <person name="Shapiro H."/>
            <person name="Siaut M."/>
            <person name="Stanley M."/>
            <person name="Sussman M.R."/>
            <person name="Taylor A.R."/>
            <person name="Vardi A."/>
            <person name="von Dassow P."/>
            <person name="Vyverman W."/>
            <person name="Willis A."/>
            <person name="Wyrwicz L.S."/>
            <person name="Rokhsar D.S."/>
            <person name="Weissenbach J."/>
            <person name="Armbrust E.V."/>
            <person name="Green B.R."/>
            <person name="Van de Peer Y."/>
            <person name="Grigoriev I.V."/>
        </authorList>
    </citation>
    <scope>NUCLEOTIDE SEQUENCE [LARGE SCALE GENOMIC DNA]</scope>
    <source>
        <strain evidence="3 4">CCAP 1055/1</strain>
    </source>
</reference>
<feature type="transmembrane region" description="Helical" evidence="1">
    <location>
        <begin position="181"/>
        <end position="201"/>
    </location>
</feature>
<feature type="domain" description="Fatty acid hydroxylase" evidence="2">
    <location>
        <begin position="110"/>
        <end position="244"/>
    </location>
</feature>
<dbReference type="EMBL" id="CP001142">
    <property type="protein sequence ID" value="ACI65902.1"/>
    <property type="molecule type" value="Genomic_DNA"/>
</dbReference>